<dbReference type="Proteomes" id="UP001276659">
    <property type="component" value="Unassembled WGS sequence"/>
</dbReference>
<organism evidence="1 2">
    <name type="scientific">Lepraria neglecta</name>
    <dbReference type="NCBI Taxonomy" id="209136"/>
    <lineage>
        <taxon>Eukaryota</taxon>
        <taxon>Fungi</taxon>
        <taxon>Dikarya</taxon>
        <taxon>Ascomycota</taxon>
        <taxon>Pezizomycotina</taxon>
        <taxon>Lecanoromycetes</taxon>
        <taxon>OSLEUM clade</taxon>
        <taxon>Lecanoromycetidae</taxon>
        <taxon>Lecanorales</taxon>
        <taxon>Lecanorineae</taxon>
        <taxon>Stereocaulaceae</taxon>
        <taxon>Lepraria</taxon>
    </lineage>
</organism>
<comment type="caution">
    <text evidence="1">The sequence shown here is derived from an EMBL/GenBank/DDBJ whole genome shotgun (WGS) entry which is preliminary data.</text>
</comment>
<evidence type="ECO:0000313" key="2">
    <source>
        <dbReference type="Proteomes" id="UP001276659"/>
    </source>
</evidence>
<accession>A0AAD9ZH86</accession>
<reference evidence="1" key="1">
    <citation type="submission" date="2022-11" db="EMBL/GenBank/DDBJ databases">
        <title>Chromosomal genome sequence assembly and mating type (MAT) locus characterization of the leprose asexual lichenized fungus Lepraria neglecta (Nyl.) Erichsen.</title>
        <authorList>
            <person name="Allen J.L."/>
            <person name="Pfeffer B."/>
        </authorList>
    </citation>
    <scope>NUCLEOTIDE SEQUENCE</scope>
    <source>
        <strain evidence="1">Allen 5258</strain>
    </source>
</reference>
<protein>
    <recommendedName>
        <fullName evidence="3">Fungal N-terminal domain-containing protein</fullName>
    </recommendedName>
</protein>
<dbReference type="AlphaFoldDB" id="A0AAD9ZH86"/>
<evidence type="ECO:0008006" key="3">
    <source>
        <dbReference type="Google" id="ProtNLM"/>
    </source>
</evidence>
<dbReference type="PANTHER" id="PTHR38886">
    <property type="entry name" value="SESA DOMAIN-CONTAINING PROTEIN"/>
    <property type="match status" value="1"/>
</dbReference>
<evidence type="ECO:0000313" key="1">
    <source>
        <dbReference type="EMBL" id="KAK3177004.1"/>
    </source>
</evidence>
<keyword evidence="2" id="KW-1185">Reference proteome</keyword>
<dbReference type="EMBL" id="JASNWA010000004">
    <property type="protein sequence ID" value="KAK3177004.1"/>
    <property type="molecule type" value="Genomic_DNA"/>
</dbReference>
<sequence>MAALVTSSELTIKIGKAIRETGGAITEYRLVFQDLQLLWQVLEITQALQPYDANAGHVNAIRGMVLTCLVPLREFAEKLDNRYSSALSVSSTKNALSRSGKKAQWAVSVAGEVLKLRAIIAAKVVTISILLGVCNRLNEALSEALSRIETRTQEVQNTLQLKAAETSQHLDDKFSALSVLGEERHNYLLTSVTQAGESLKDDVSDLSKRVESYYRDFIGSASATGGFG</sequence>
<name>A0AAD9ZH86_9LECA</name>
<dbReference type="PANTHER" id="PTHR38886:SF1">
    <property type="entry name" value="NACHT-NTPASE AND P-LOOP NTPASES N-TERMINAL DOMAIN-CONTAINING PROTEIN"/>
    <property type="match status" value="1"/>
</dbReference>
<gene>
    <name evidence="1" type="ORF">OEA41_008330</name>
</gene>
<proteinExistence type="predicted"/>